<dbReference type="SUPFAM" id="SSF47473">
    <property type="entry name" value="EF-hand"/>
    <property type="match status" value="2"/>
</dbReference>
<dbReference type="EMBL" id="JNBR01000714">
    <property type="protein sequence ID" value="OQR89877.1"/>
    <property type="molecule type" value="Genomic_DNA"/>
</dbReference>
<feature type="compositionally biased region" description="Low complexity" evidence="1">
    <location>
        <begin position="254"/>
        <end position="323"/>
    </location>
</feature>
<evidence type="ECO:0000256" key="1">
    <source>
        <dbReference type="SAM" id="MobiDB-lite"/>
    </source>
</evidence>
<dbReference type="InterPro" id="IPR002048">
    <property type="entry name" value="EF_hand_dom"/>
</dbReference>
<feature type="region of interest" description="Disordered" evidence="1">
    <location>
        <begin position="609"/>
        <end position="628"/>
    </location>
</feature>
<dbReference type="Pfam" id="PF12763">
    <property type="entry name" value="EH"/>
    <property type="match status" value="2"/>
</dbReference>
<dbReference type="GO" id="GO:0016197">
    <property type="term" value="P:endosomal transport"/>
    <property type="evidence" value="ECO:0007669"/>
    <property type="project" value="TreeGrafter"/>
</dbReference>
<reference evidence="4 5" key="1">
    <citation type="journal article" date="2014" name="Genome Biol. Evol.">
        <title>The secreted proteins of Achlya hypogyna and Thraustotheca clavata identify the ancestral oomycete secretome and reveal gene acquisitions by horizontal gene transfer.</title>
        <authorList>
            <person name="Misner I."/>
            <person name="Blouin N."/>
            <person name="Leonard G."/>
            <person name="Richards T.A."/>
            <person name="Lane C.E."/>
        </authorList>
    </citation>
    <scope>NUCLEOTIDE SEQUENCE [LARGE SCALE GENOMIC DNA]</scope>
    <source>
        <strain evidence="4 5">ATCC 48635</strain>
    </source>
</reference>
<dbReference type="PANTHER" id="PTHR11216:SF174">
    <property type="entry name" value="GH06923P"/>
    <property type="match status" value="1"/>
</dbReference>
<accession>A0A1V9YW40</accession>
<dbReference type="GO" id="GO:0006897">
    <property type="term" value="P:endocytosis"/>
    <property type="evidence" value="ECO:0007669"/>
    <property type="project" value="TreeGrafter"/>
</dbReference>
<dbReference type="PANTHER" id="PTHR11216">
    <property type="entry name" value="EH DOMAIN"/>
    <property type="match status" value="1"/>
</dbReference>
<dbReference type="SMART" id="SM00027">
    <property type="entry name" value="EH"/>
    <property type="match status" value="2"/>
</dbReference>
<feature type="domain" description="EH" evidence="2">
    <location>
        <begin position="131"/>
        <end position="221"/>
    </location>
</feature>
<dbReference type="InterPro" id="IPR000261">
    <property type="entry name" value="EH_dom"/>
</dbReference>
<dbReference type="OrthoDB" id="524326at2759"/>
<gene>
    <name evidence="4" type="ORF">ACHHYP_05981</name>
</gene>
<dbReference type="SMART" id="SM00054">
    <property type="entry name" value="EFh"/>
    <property type="match status" value="2"/>
</dbReference>
<dbReference type="PROSITE" id="PS50031">
    <property type="entry name" value="EH"/>
    <property type="match status" value="2"/>
</dbReference>
<dbReference type="STRING" id="1202772.A0A1V9YW40"/>
<feature type="domain" description="EF-hand" evidence="3">
    <location>
        <begin position="130"/>
        <end position="165"/>
    </location>
</feature>
<proteinExistence type="predicted"/>
<feature type="region of interest" description="Disordered" evidence="1">
    <location>
        <begin position="223"/>
        <end position="487"/>
    </location>
</feature>
<dbReference type="Proteomes" id="UP000243579">
    <property type="component" value="Unassembled WGS sequence"/>
</dbReference>
<feature type="compositionally biased region" description="Low complexity" evidence="1">
    <location>
        <begin position="610"/>
        <end position="623"/>
    </location>
</feature>
<evidence type="ECO:0000259" key="3">
    <source>
        <dbReference type="PROSITE" id="PS50222"/>
    </source>
</evidence>
<organism evidence="4 5">
    <name type="scientific">Achlya hypogyna</name>
    <name type="common">Oomycete</name>
    <name type="synonym">Protoachlya hypogyna</name>
    <dbReference type="NCBI Taxonomy" id="1202772"/>
    <lineage>
        <taxon>Eukaryota</taxon>
        <taxon>Sar</taxon>
        <taxon>Stramenopiles</taxon>
        <taxon>Oomycota</taxon>
        <taxon>Saprolegniomycetes</taxon>
        <taxon>Saprolegniales</taxon>
        <taxon>Achlyaceae</taxon>
        <taxon>Achlya</taxon>
    </lineage>
</organism>
<dbReference type="GO" id="GO:0005737">
    <property type="term" value="C:cytoplasm"/>
    <property type="evidence" value="ECO:0007669"/>
    <property type="project" value="TreeGrafter"/>
</dbReference>
<evidence type="ECO:0000313" key="5">
    <source>
        <dbReference type="Proteomes" id="UP000243579"/>
    </source>
</evidence>
<feature type="compositionally biased region" description="Polar residues" evidence="1">
    <location>
        <begin position="224"/>
        <end position="244"/>
    </location>
</feature>
<feature type="domain" description="EH" evidence="2">
    <location>
        <begin position="16"/>
        <end position="122"/>
    </location>
</feature>
<keyword evidence="5" id="KW-1185">Reference proteome</keyword>
<evidence type="ECO:0000259" key="2">
    <source>
        <dbReference type="PROSITE" id="PS50031"/>
    </source>
</evidence>
<feature type="compositionally biased region" description="Low complexity" evidence="1">
    <location>
        <begin position="430"/>
        <end position="442"/>
    </location>
</feature>
<dbReference type="InterPro" id="IPR011992">
    <property type="entry name" value="EF-hand-dom_pair"/>
</dbReference>
<dbReference type="Gene3D" id="1.10.238.10">
    <property type="entry name" value="EF-hand"/>
    <property type="match status" value="2"/>
</dbReference>
<dbReference type="CDD" id="cd00052">
    <property type="entry name" value="EH"/>
    <property type="match status" value="2"/>
</dbReference>
<dbReference type="PROSITE" id="PS50222">
    <property type="entry name" value="EF_HAND_2"/>
    <property type="match status" value="1"/>
</dbReference>
<evidence type="ECO:0008006" key="6">
    <source>
        <dbReference type="Google" id="ProtNLM"/>
    </source>
</evidence>
<feature type="compositionally biased region" description="Basic and acidic residues" evidence="1">
    <location>
        <begin position="339"/>
        <end position="352"/>
    </location>
</feature>
<feature type="compositionally biased region" description="Pro residues" evidence="1">
    <location>
        <begin position="464"/>
        <end position="474"/>
    </location>
</feature>
<dbReference type="GO" id="GO:0005886">
    <property type="term" value="C:plasma membrane"/>
    <property type="evidence" value="ECO:0007669"/>
    <property type="project" value="TreeGrafter"/>
</dbReference>
<protein>
    <recommendedName>
        <fullName evidence="6">Calmodulin</fullName>
    </recommendedName>
</protein>
<evidence type="ECO:0000313" key="4">
    <source>
        <dbReference type="EMBL" id="OQR89877.1"/>
    </source>
</evidence>
<sequence length="839" mass="83734">MQSTGPIVWSPPSPLEQSYYDSLFGVADEEKAGAIGGRSAVLFFSKSGLDKAILREIWTIADSRQASQLQVGDFYVAMRLIAMAQQGQPVTRQRFFELAQTPFTVAILQGVPPPAMPAPPSAPSYAILDDEKTKYNAIFAQYDTDGDGFITGPEAAALFQMSGLDRESLRVVWTLADRTADGRLDLTEFYIAMHFIVCVTKRGMSLPPAVPYEMEQSLRLPVSRGNSFQQPPQQAISRGNSFQQPPQPGSRANSFGQSQGSFGQSQGSFVQSQGSFGQSQGSFGQSQGSFGPPQGSFGSFGQSHGGSAPSPAGFGSNPSAAPATEVGFSAFDALAPDATPEKPSAEPRHDFAAPDVTAPLPIGVAPSSALGGFNATPQIPATASRAGSFGSSPPMANFGSNPPLGNFGSNPGLPRPAGYGSNSRPPPSPAASVASSAGAPTANFGSHSGVALGSDSAATATGTFPPPATVPPTPATATFGSNSSVSAASPAGFGSNSGFPAASPAGLGSNSGFPAASPAGLGSNSGFPAASPAGFGSNSGFPAASPAGFGSNSGFPAASLAGFASNSGASCSAGASSHPSASTGSFGAFPPPSPALSASSLASGHGNFGSNTVSMPSPTPSSTAAGLGAPALPDSFNLPAADSGFDAFQMSTPASQTLSHEPSTSEAVATSRAASLRADAFGFDAAPSATSFADQFGALSLASEPPTEAFDAFAAPASTPAVAPAEAAAPGLSAVATASAAALDSANGQLHAAAASLAEQQVVVAAVVRVQALVAELLQLALTRDQRKAGPDPALAASLQRLIDDERALISATSAAIERLEAKAAPAAPKVDPFTFASP</sequence>
<dbReference type="AlphaFoldDB" id="A0A1V9YW40"/>
<name>A0A1V9YW40_ACHHY</name>
<dbReference type="GO" id="GO:0005509">
    <property type="term" value="F:calcium ion binding"/>
    <property type="evidence" value="ECO:0007669"/>
    <property type="project" value="InterPro"/>
</dbReference>
<comment type="caution">
    <text evidence="4">The sequence shown here is derived from an EMBL/GenBank/DDBJ whole genome shotgun (WGS) entry which is preliminary data.</text>
</comment>